<sequence length="121" mass="14654">MAIRAYEEEKRRAELNQKIKEDKRREAWNQKIEEDKKREEWNQKIEEMINLIQSFIQNPIFSVKTPQRVTTKVPAVTTTVLAKPIQKKQLNYKPRHGITESREARLWSDTSKIMCFCWREY</sequence>
<name>A0ABQ5H4Y2_9ASTR</name>
<reference evidence="2" key="1">
    <citation type="journal article" date="2022" name="Int. J. Mol. Sci.">
        <title>Draft Genome of Tanacetum Coccineum: Genomic Comparison of Closely Related Tanacetum-Family Plants.</title>
        <authorList>
            <person name="Yamashiro T."/>
            <person name="Shiraishi A."/>
            <person name="Nakayama K."/>
            <person name="Satake H."/>
        </authorList>
    </citation>
    <scope>NUCLEOTIDE SEQUENCE</scope>
</reference>
<proteinExistence type="predicted"/>
<dbReference type="Proteomes" id="UP001151760">
    <property type="component" value="Unassembled WGS sequence"/>
</dbReference>
<keyword evidence="3" id="KW-1185">Reference proteome</keyword>
<evidence type="ECO:0000313" key="2">
    <source>
        <dbReference type="EMBL" id="GJT82896.1"/>
    </source>
</evidence>
<accession>A0ABQ5H4Y2</accession>
<evidence type="ECO:0000256" key="1">
    <source>
        <dbReference type="SAM" id="Coils"/>
    </source>
</evidence>
<evidence type="ECO:0000313" key="3">
    <source>
        <dbReference type="Proteomes" id="UP001151760"/>
    </source>
</evidence>
<protein>
    <submittedName>
        <fullName evidence="2">Uncharacterized protein</fullName>
    </submittedName>
</protein>
<dbReference type="EMBL" id="BQNB010019210">
    <property type="protein sequence ID" value="GJT82896.1"/>
    <property type="molecule type" value="Genomic_DNA"/>
</dbReference>
<reference evidence="2" key="2">
    <citation type="submission" date="2022-01" db="EMBL/GenBank/DDBJ databases">
        <authorList>
            <person name="Yamashiro T."/>
            <person name="Shiraishi A."/>
            <person name="Satake H."/>
            <person name="Nakayama K."/>
        </authorList>
    </citation>
    <scope>NUCLEOTIDE SEQUENCE</scope>
</reference>
<comment type="caution">
    <text evidence="2">The sequence shown here is derived from an EMBL/GenBank/DDBJ whole genome shotgun (WGS) entry which is preliminary data.</text>
</comment>
<feature type="coiled-coil region" evidence="1">
    <location>
        <begin position="3"/>
        <end position="58"/>
    </location>
</feature>
<gene>
    <name evidence="2" type="ORF">Tco_1057238</name>
</gene>
<organism evidence="2 3">
    <name type="scientific">Tanacetum coccineum</name>
    <dbReference type="NCBI Taxonomy" id="301880"/>
    <lineage>
        <taxon>Eukaryota</taxon>
        <taxon>Viridiplantae</taxon>
        <taxon>Streptophyta</taxon>
        <taxon>Embryophyta</taxon>
        <taxon>Tracheophyta</taxon>
        <taxon>Spermatophyta</taxon>
        <taxon>Magnoliopsida</taxon>
        <taxon>eudicotyledons</taxon>
        <taxon>Gunneridae</taxon>
        <taxon>Pentapetalae</taxon>
        <taxon>asterids</taxon>
        <taxon>campanulids</taxon>
        <taxon>Asterales</taxon>
        <taxon>Asteraceae</taxon>
        <taxon>Asteroideae</taxon>
        <taxon>Anthemideae</taxon>
        <taxon>Anthemidinae</taxon>
        <taxon>Tanacetum</taxon>
    </lineage>
</organism>
<keyword evidence="1" id="KW-0175">Coiled coil</keyword>